<dbReference type="AlphaFoldDB" id="Q2LX69"/>
<evidence type="ECO:0000313" key="1">
    <source>
        <dbReference type="EMBL" id="ABC78677.1"/>
    </source>
</evidence>
<evidence type="ECO:0000313" key="2">
    <source>
        <dbReference type="Proteomes" id="UP000001933"/>
    </source>
</evidence>
<dbReference type="STRING" id="56780.SYN_01081"/>
<gene>
    <name evidence="1" type="ORF">SYN_01081</name>
</gene>
<dbReference type="KEGG" id="sat:SYN_01081"/>
<name>Q2LX69_SYNAS</name>
<sequence>MSCSAQIIKMVDSLVICYLERRLMAVSDWQILLKQSIDHGNAVRSKMLISRSMAYFSTHRSQLIT</sequence>
<dbReference type="Proteomes" id="UP000001933">
    <property type="component" value="Chromosome"/>
</dbReference>
<keyword evidence="2" id="KW-1185">Reference proteome</keyword>
<proteinExistence type="predicted"/>
<protein>
    <submittedName>
        <fullName evidence="1">Hypothetical cytosolic protein</fullName>
    </submittedName>
</protein>
<dbReference type="InParanoid" id="Q2LX69"/>
<dbReference type="HOGENOM" id="CLU_2848247_0_0_7"/>
<reference evidence="1 2" key="1">
    <citation type="journal article" date="2007" name="Proc. Natl. Acad. Sci. U.S.A.">
        <title>The genome of Syntrophus aciditrophicus: life at the thermodynamic limit of microbial growth.</title>
        <authorList>
            <person name="McInerney M.J."/>
            <person name="Rohlin L."/>
            <person name="Mouttaki H."/>
            <person name="Kim U."/>
            <person name="Krupp R.S."/>
            <person name="Rios-Hernandez L."/>
            <person name="Sieber J."/>
            <person name="Struchtemeyer C.G."/>
            <person name="Bhattacharyya A."/>
            <person name="Campbell J.W."/>
            <person name="Gunsalus R.P."/>
        </authorList>
    </citation>
    <scope>NUCLEOTIDE SEQUENCE [LARGE SCALE GENOMIC DNA]</scope>
    <source>
        <strain evidence="1 2">SB</strain>
    </source>
</reference>
<accession>Q2LX69</accession>
<dbReference type="EMBL" id="CP000252">
    <property type="protein sequence ID" value="ABC78677.1"/>
    <property type="molecule type" value="Genomic_DNA"/>
</dbReference>
<organism evidence="1 2">
    <name type="scientific">Syntrophus aciditrophicus (strain SB)</name>
    <dbReference type="NCBI Taxonomy" id="56780"/>
    <lineage>
        <taxon>Bacteria</taxon>
        <taxon>Pseudomonadati</taxon>
        <taxon>Thermodesulfobacteriota</taxon>
        <taxon>Syntrophia</taxon>
        <taxon>Syntrophales</taxon>
        <taxon>Syntrophaceae</taxon>
        <taxon>Syntrophus</taxon>
    </lineage>
</organism>